<dbReference type="AlphaFoldDB" id="A0A5B7CTF9"/>
<evidence type="ECO:0000313" key="2">
    <source>
        <dbReference type="EMBL" id="MPC12710.1"/>
    </source>
</evidence>
<evidence type="ECO:0000313" key="3">
    <source>
        <dbReference type="Proteomes" id="UP000324222"/>
    </source>
</evidence>
<proteinExistence type="predicted"/>
<dbReference type="Proteomes" id="UP000324222">
    <property type="component" value="Unassembled WGS sequence"/>
</dbReference>
<protein>
    <submittedName>
        <fullName evidence="2">Uncharacterized protein</fullName>
    </submittedName>
</protein>
<comment type="caution">
    <text evidence="2">The sequence shown here is derived from an EMBL/GenBank/DDBJ whole genome shotgun (WGS) entry which is preliminary data.</text>
</comment>
<gene>
    <name evidence="2" type="ORF">E2C01_005415</name>
</gene>
<name>A0A5B7CTF9_PORTR</name>
<organism evidence="2 3">
    <name type="scientific">Portunus trituberculatus</name>
    <name type="common">Swimming crab</name>
    <name type="synonym">Neptunus trituberculatus</name>
    <dbReference type="NCBI Taxonomy" id="210409"/>
    <lineage>
        <taxon>Eukaryota</taxon>
        <taxon>Metazoa</taxon>
        <taxon>Ecdysozoa</taxon>
        <taxon>Arthropoda</taxon>
        <taxon>Crustacea</taxon>
        <taxon>Multicrustacea</taxon>
        <taxon>Malacostraca</taxon>
        <taxon>Eumalacostraca</taxon>
        <taxon>Eucarida</taxon>
        <taxon>Decapoda</taxon>
        <taxon>Pleocyemata</taxon>
        <taxon>Brachyura</taxon>
        <taxon>Eubrachyura</taxon>
        <taxon>Portunoidea</taxon>
        <taxon>Portunidae</taxon>
        <taxon>Portuninae</taxon>
        <taxon>Portunus</taxon>
    </lineage>
</organism>
<dbReference type="EMBL" id="VSRR010000232">
    <property type="protein sequence ID" value="MPC12710.1"/>
    <property type="molecule type" value="Genomic_DNA"/>
</dbReference>
<feature type="region of interest" description="Disordered" evidence="1">
    <location>
        <begin position="127"/>
        <end position="194"/>
    </location>
</feature>
<sequence>MGPGRTRYEQDKTRDKLPVEELLGSLLTFSGMNVWGVPAAERLHRNVPCRDIICGGIIYATHASSLFPSPLHSTRTGHHLFLLLSLIIGRSRFLPKHSILPLDPDTFVILRANVFVPPILRSSAPLRRKAKIHRPHPPEPSPSSLIGNPPRGVLPAHMMAAPTLSPHAHLSPKSEPSSQAARDPSITAPTSLSR</sequence>
<accession>A0A5B7CTF9</accession>
<keyword evidence="3" id="KW-1185">Reference proteome</keyword>
<reference evidence="2 3" key="1">
    <citation type="submission" date="2019-05" db="EMBL/GenBank/DDBJ databases">
        <title>Another draft genome of Portunus trituberculatus and its Hox gene families provides insights of decapod evolution.</title>
        <authorList>
            <person name="Jeong J.-H."/>
            <person name="Song I."/>
            <person name="Kim S."/>
            <person name="Choi T."/>
            <person name="Kim D."/>
            <person name="Ryu S."/>
            <person name="Kim W."/>
        </authorList>
    </citation>
    <scope>NUCLEOTIDE SEQUENCE [LARGE SCALE GENOMIC DNA]</scope>
    <source>
        <tissue evidence="2">Muscle</tissue>
    </source>
</reference>
<evidence type="ECO:0000256" key="1">
    <source>
        <dbReference type="SAM" id="MobiDB-lite"/>
    </source>
</evidence>